<proteinExistence type="predicted"/>
<gene>
    <name evidence="2" type="ORF">COX94_02385</name>
</gene>
<sequence>MKTLLVSLVLFVFLSHLSAQQQVGINGDGTNNWFLFPSSVCVVDSSATGTYSDSSFQRFRSAGNTITFNGMNYSQFQTTWFKDFWESYPVIPDTFVLRVKFIGGSVDIVNAVVGIAIQDSSSYSWPSDQEINMSGEWQEIKFDMSHQKTFMSNFGRLYLIWSVATSDSCYVWYENGVDYIKGIDDTLGVIIYDNFDGPSSISVIEEFPSDF</sequence>
<evidence type="ECO:0000313" key="3">
    <source>
        <dbReference type="Proteomes" id="UP000229132"/>
    </source>
</evidence>
<feature type="non-terminal residue" evidence="2">
    <location>
        <position position="211"/>
    </location>
</feature>
<keyword evidence="1" id="KW-0732">Signal</keyword>
<organism evidence="2 3">
    <name type="scientific">Candidatus Nomurabacteria bacterium CG_4_10_14_0_2_um_filter_33_9</name>
    <dbReference type="NCBI Taxonomy" id="1974728"/>
    <lineage>
        <taxon>Bacteria</taxon>
        <taxon>Candidatus Nomuraibacteriota</taxon>
    </lineage>
</organism>
<dbReference type="AlphaFoldDB" id="A0A2J0MNQ9"/>
<evidence type="ECO:0000313" key="2">
    <source>
        <dbReference type="EMBL" id="PIZ85651.1"/>
    </source>
</evidence>
<reference evidence="3" key="1">
    <citation type="submission" date="2017-09" db="EMBL/GenBank/DDBJ databases">
        <title>Depth-based differentiation of microbial function through sediment-hosted aquifers and enrichment of novel symbionts in the deep terrestrial subsurface.</title>
        <authorList>
            <person name="Probst A.J."/>
            <person name="Ladd B."/>
            <person name="Jarett J.K."/>
            <person name="Geller-Mcgrath D.E."/>
            <person name="Sieber C.M.K."/>
            <person name="Emerson J.B."/>
            <person name="Anantharaman K."/>
            <person name="Thomas B.C."/>
            <person name="Malmstrom R."/>
            <person name="Stieglmeier M."/>
            <person name="Klingl A."/>
            <person name="Woyke T."/>
            <person name="Ryan C.M."/>
            <person name="Banfield J.F."/>
        </authorList>
    </citation>
    <scope>NUCLEOTIDE SEQUENCE [LARGE SCALE GENOMIC DNA]</scope>
</reference>
<comment type="caution">
    <text evidence="2">The sequence shown here is derived from an EMBL/GenBank/DDBJ whole genome shotgun (WGS) entry which is preliminary data.</text>
</comment>
<evidence type="ECO:0000256" key="1">
    <source>
        <dbReference type="SAM" id="SignalP"/>
    </source>
</evidence>
<dbReference type="Proteomes" id="UP000229132">
    <property type="component" value="Unassembled WGS sequence"/>
</dbReference>
<protein>
    <submittedName>
        <fullName evidence="2">Uncharacterized protein</fullName>
    </submittedName>
</protein>
<feature type="signal peptide" evidence="1">
    <location>
        <begin position="1"/>
        <end position="21"/>
    </location>
</feature>
<feature type="chain" id="PRO_5014329283" evidence="1">
    <location>
        <begin position="22"/>
        <end position="211"/>
    </location>
</feature>
<accession>A0A2J0MNQ9</accession>
<dbReference type="EMBL" id="PFOX01000043">
    <property type="protein sequence ID" value="PIZ85651.1"/>
    <property type="molecule type" value="Genomic_DNA"/>
</dbReference>
<name>A0A2J0MNQ9_9BACT</name>